<dbReference type="Gene3D" id="3.40.50.300">
    <property type="entry name" value="P-loop containing nucleotide triphosphate hydrolases"/>
    <property type="match status" value="1"/>
</dbReference>
<evidence type="ECO:0000259" key="3">
    <source>
        <dbReference type="SMART" id="SM00382"/>
    </source>
</evidence>
<proteinExistence type="predicted"/>
<evidence type="ECO:0000256" key="1">
    <source>
        <dbReference type="ARBA" id="ARBA00022741"/>
    </source>
</evidence>
<comment type="caution">
    <text evidence="4">The sequence shown here is derived from an EMBL/GenBank/DDBJ whole genome shotgun (WGS) entry which is preliminary data.</text>
</comment>
<dbReference type="Proteomes" id="UP000578688">
    <property type="component" value="Unassembled WGS sequence"/>
</dbReference>
<dbReference type="Pfam" id="PF13304">
    <property type="entry name" value="AAA_21"/>
    <property type="match status" value="1"/>
</dbReference>
<evidence type="ECO:0000256" key="2">
    <source>
        <dbReference type="ARBA" id="ARBA00022840"/>
    </source>
</evidence>
<dbReference type="SMART" id="SM00382">
    <property type="entry name" value="AAA"/>
    <property type="match status" value="1"/>
</dbReference>
<keyword evidence="2" id="KW-0067">ATP-binding</keyword>
<dbReference type="EMBL" id="JACBYV010000001">
    <property type="protein sequence ID" value="NYH72262.1"/>
    <property type="molecule type" value="Genomic_DNA"/>
</dbReference>
<dbReference type="AlphaFoldDB" id="A0A7Z0BMA2"/>
<dbReference type="GO" id="GO:0016887">
    <property type="term" value="F:ATP hydrolysis activity"/>
    <property type="evidence" value="ECO:0007669"/>
    <property type="project" value="InterPro"/>
</dbReference>
<dbReference type="InterPro" id="IPR003593">
    <property type="entry name" value="AAA+_ATPase"/>
</dbReference>
<evidence type="ECO:0000313" key="4">
    <source>
        <dbReference type="EMBL" id="NYH72262.1"/>
    </source>
</evidence>
<reference evidence="4 5" key="1">
    <citation type="submission" date="2020-07" db="EMBL/GenBank/DDBJ databases">
        <title>Genomic analyses of the natural microbiome of Caenorhabditis elegans.</title>
        <authorList>
            <person name="Samuel B."/>
        </authorList>
    </citation>
    <scope>NUCLEOTIDE SEQUENCE [LARGE SCALE GENOMIC DNA]</scope>
    <source>
        <strain evidence="4 5">BIGb0408</strain>
    </source>
</reference>
<sequence length="779" mass="86366">MIDQRNLHAHFFLEKLNKIHSEISPVAVDIEACKWIAMYYIVASRFSLDSSAIIRYSGAEYQGLDDINNIEDRFHLLKKLTAIDGGKNPAHNVSQGSARALFKQLPAILPSGYEDVIAVFDHLYDLVVQSQVGSSFYHSREMAEFCTALAGSLPVVEYTPYNLEVSVAHKKGRDGISVYVRDAPVGIISSAIILKKIVHGFEFIEGDFALVGLHREAEAVAVIDDAGRTHDRRSFEVVEEVLLSERSQEVVIYVPDYPWQQLKKVWVGGQAIVTEYLEAVVDLATTDFEGIEHTISVWVFNKNKPWGQPVYLVNSEKLLTFSPKVSTEDAARFVANLLNYRRGAGSSFAHSRGALDYIFQQITASYASREIEKHLVVPGLSKNLTVERVGLSRLMPASLIQTPIKSLDLEILDPRRILNSLEGGNSVTYVIGDNGAGKSLLLKSILKHLKNKGRRTVGLSFSCTDRFPFNIGQGNKSGFLYKGARTSKDGISIRKSNAQIHSALKQVFSDQHLLDQFSLTLGMLGFSKVYYLLSTTIPDRLMLRGGYVNGVLELSQSAAQNAEILTEHKHHEFSFARESAANAARKDVNVVRVSELSSGEQQVVSLVASILISCDSNAVFLVDEPETSLHVKWQQLLPQIISNLSARLNCSFVVATHSPTLIVNSSNLDNCFLAADNLLTPIELPDRQSVETVLMEGFKIYTPNNRDLPERCASLVSRAIKGAGLERDMREELLLAINEELNAMLKTIEDTSLDSQSQSIDPKSLIGHAEKAIHEILRK</sequence>
<gene>
    <name evidence="4" type="ORF">FHR27_000872</name>
</gene>
<dbReference type="InterPro" id="IPR003959">
    <property type="entry name" value="ATPase_AAA_core"/>
</dbReference>
<dbReference type="InterPro" id="IPR051396">
    <property type="entry name" value="Bact_Antivir_Def_Nuclease"/>
</dbReference>
<name>A0A7Z0BMA2_9GAMM</name>
<dbReference type="CDD" id="cd00267">
    <property type="entry name" value="ABC_ATPase"/>
    <property type="match status" value="1"/>
</dbReference>
<dbReference type="InterPro" id="IPR017871">
    <property type="entry name" value="ABC_transporter-like_CS"/>
</dbReference>
<protein>
    <submittedName>
        <fullName evidence="4">ABC-type Mn2+/Zn2+ transport system ATPase subunit</fullName>
    </submittedName>
</protein>
<dbReference type="SUPFAM" id="SSF52540">
    <property type="entry name" value="P-loop containing nucleoside triphosphate hydrolases"/>
    <property type="match status" value="1"/>
</dbReference>
<accession>A0A7Z0BMA2</accession>
<keyword evidence="1" id="KW-0547">Nucleotide-binding</keyword>
<evidence type="ECO:0000313" key="5">
    <source>
        <dbReference type="Proteomes" id="UP000578688"/>
    </source>
</evidence>
<dbReference type="PROSITE" id="PS00211">
    <property type="entry name" value="ABC_TRANSPORTER_1"/>
    <property type="match status" value="1"/>
</dbReference>
<keyword evidence="5" id="KW-1185">Reference proteome</keyword>
<feature type="domain" description="AAA+ ATPase" evidence="3">
    <location>
        <begin position="424"/>
        <end position="679"/>
    </location>
</feature>
<dbReference type="InterPro" id="IPR027417">
    <property type="entry name" value="P-loop_NTPase"/>
</dbReference>
<organism evidence="4 5">
    <name type="scientific">Phytopseudomonas flavescens</name>
    <dbReference type="NCBI Taxonomy" id="29435"/>
    <lineage>
        <taxon>Bacteria</taxon>
        <taxon>Pseudomonadati</taxon>
        <taxon>Pseudomonadota</taxon>
        <taxon>Gammaproteobacteria</taxon>
        <taxon>Pseudomonadales</taxon>
        <taxon>Pseudomonadaceae</taxon>
        <taxon>Phytopseudomonas</taxon>
    </lineage>
</organism>
<dbReference type="PANTHER" id="PTHR43581">
    <property type="entry name" value="ATP/GTP PHOSPHATASE"/>
    <property type="match status" value="1"/>
</dbReference>
<dbReference type="PANTHER" id="PTHR43581:SF2">
    <property type="entry name" value="EXCINUCLEASE ATPASE SUBUNIT"/>
    <property type="match status" value="1"/>
</dbReference>
<dbReference type="RefSeq" id="WP_179537896.1">
    <property type="nucleotide sequence ID" value="NZ_JACBYV010000001.1"/>
</dbReference>
<dbReference type="GO" id="GO:0005524">
    <property type="term" value="F:ATP binding"/>
    <property type="evidence" value="ECO:0007669"/>
    <property type="project" value="UniProtKB-KW"/>
</dbReference>